<evidence type="ECO:0000256" key="3">
    <source>
        <dbReference type="ARBA" id="ARBA00023242"/>
    </source>
</evidence>
<dbReference type="GO" id="GO:0005737">
    <property type="term" value="C:cytoplasm"/>
    <property type="evidence" value="ECO:0007669"/>
    <property type="project" value="UniProtKB-SubCell"/>
</dbReference>
<comment type="subcellular location">
    <subcellularLocation>
        <location evidence="4">Cytoplasm</location>
    </subcellularLocation>
    <subcellularLocation>
        <location evidence="4">Nucleus</location>
    </subcellularLocation>
</comment>
<evidence type="ECO:0000256" key="2">
    <source>
        <dbReference type="ARBA" id="ARBA00022942"/>
    </source>
</evidence>
<dbReference type="PANTHER" id="PTHR32194">
    <property type="entry name" value="METALLOPROTEASE TLDD"/>
    <property type="match status" value="1"/>
</dbReference>
<evidence type="ECO:0000313" key="5">
    <source>
        <dbReference type="EMBL" id="VVT50063.1"/>
    </source>
</evidence>
<dbReference type="Proteomes" id="UP000398389">
    <property type="component" value="Unassembled WGS sequence"/>
</dbReference>
<dbReference type="AlphaFoldDB" id="A0A5E8BEN9"/>
<evidence type="ECO:0000256" key="1">
    <source>
        <dbReference type="ARBA" id="ARBA00022490"/>
    </source>
</evidence>
<dbReference type="GO" id="GO:0010499">
    <property type="term" value="P:proteasomal ubiquitin-independent protein catabolic process"/>
    <property type="evidence" value="ECO:0007669"/>
    <property type="project" value="UniProtKB-ARBA"/>
</dbReference>
<proteinExistence type="inferred from homology"/>
<dbReference type="PANTHER" id="PTHR32194:SF6">
    <property type="entry name" value="PROTEASOME SUBUNIT BETA"/>
    <property type="match status" value="1"/>
</dbReference>
<comment type="function">
    <text evidence="4">Non-catalytic component of the proteasome.</text>
</comment>
<dbReference type="InterPro" id="IPR016050">
    <property type="entry name" value="Proteasome_bsu_CS"/>
</dbReference>
<evidence type="ECO:0000256" key="4">
    <source>
        <dbReference type="PIRNR" id="PIRNR001213"/>
    </source>
</evidence>
<keyword evidence="1 4" id="KW-0963">Cytoplasm</keyword>
<dbReference type="PIRSF" id="PIRSF001213">
    <property type="entry name" value="Psome_endopept_beta"/>
    <property type="match status" value="1"/>
</dbReference>
<comment type="similarity">
    <text evidence="4">Belongs to the peptidase T1B family.</text>
</comment>
<dbReference type="FunFam" id="3.60.20.10:FF:000014">
    <property type="entry name" value="Proteasome subunit beta type-7"/>
    <property type="match status" value="1"/>
</dbReference>
<keyword evidence="6" id="KW-1185">Reference proteome</keyword>
<dbReference type="GO" id="GO:0043161">
    <property type="term" value="P:proteasome-mediated ubiquitin-dependent protein catabolic process"/>
    <property type="evidence" value="ECO:0007669"/>
    <property type="project" value="UniProtKB-ARBA"/>
</dbReference>
<accession>A0A5E8BEN9</accession>
<reference evidence="5 6" key="1">
    <citation type="submission" date="2019-09" db="EMBL/GenBank/DDBJ databases">
        <authorList>
            <person name="Brejova B."/>
        </authorList>
    </citation>
    <scope>NUCLEOTIDE SEQUENCE [LARGE SCALE GENOMIC DNA]</scope>
</reference>
<dbReference type="OrthoDB" id="10248542at2759"/>
<keyword evidence="3 4" id="KW-0539">Nucleus</keyword>
<dbReference type="PROSITE" id="PS51476">
    <property type="entry name" value="PROTEASOME_BETA_2"/>
    <property type="match status" value="1"/>
</dbReference>
<organism evidence="5 6">
    <name type="scientific">Magnusiomyces paraingens</name>
    <dbReference type="NCBI Taxonomy" id="2606893"/>
    <lineage>
        <taxon>Eukaryota</taxon>
        <taxon>Fungi</taxon>
        <taxon>Dikarya</taxon>
        <taxon>Ascomycota</taxon>
        <taxon>Saccharomycotina</taxon>
        <taxon>Dipodascomycetes</taxon>
        <taxon>Dipodascales</taxon>
        <taxon>Dipodascaceae</taxon>
        <taxon>Magnusiomyces</taxon>
    </lineage>
</organism>
<keyword evidence="2 4" id="KW-0647">Proteasome</keyword>
<dbReference type="EMBL" id="CABVLU010000002">
    <property type="protein sequence ID" value="VVT50063.1"/>
    <property type="molecule type" value="Genomic_DNA"/>
</dbReference>
<dbReference type="CDD" id="cd03760">
    <property type="entry name" value="proteasome_beta_type_4"/>
    <property type="match status" value="1"/>
</dbReference>
<dbReference type="GO" id="GO:0005634">
    <property type="term" value="C:nucleus"/>
    <property type="evidence" value="ECO:0007669"/>
    <property type="project" value="UniProtKB-SubCell"/>
</dbReference>
<dbReference type="RefSeq" id="XP_031853191.1">
    <property type="nucleotide sequence ID" value="XM_031997300.1"/>
</dbReference>
<dbReference type="PROSITE" id="PS00854">
    <property type="entry name" value="PROTEASOME_BETA_1"/>
    <property type="match status" value="1"/>
</dbReference>
<dbReference type="GeneID" id="43581400"/>
<dbReference type="Gene3D" id="3.60.20.10">
    <property type="entry name" value="Glutamine Phosphoribosylpyrophosphate, subunit 1, domain 1"/>
    <property type="match status" value="1"/>
</dbReference>
<gene>
    <name evidence="5" type="ORF">SAPINGB_P002582</name>
</gene>
<dbReference type="GO" id="GO:0019774">
    <property type="term" value="C:proteasome core complex, beta-subunit complex"/>
    <property type="evidence" value="ECO:0007669"/>
    <property type="project" value="UniProtKB-UniRule"/>
</dbReference>
<dbReference type="Pfam" id="PF00227">
    <property type="entry name" value="Proteasome"/>
    <property type="match status" value="1"/>
</dbReference>
<dbReference type="InterPro" id="IPR029055">
    <property type="entry name" value="Ntn_hydrolases_N"/>
</dbReference>
<dbReference type="InterPro" id="IPR001353">
    <property type="entry name" value="Proteasome_sua/b"/>
</dbReference>
<protein>
    <recommendedName>
        <fullName evidence="4">Proteasome subunit beta</fullName>
    </recommendedName>
</protein>
<dbReference type="SUPFAM" id="SSF56235">
    <property type="entry name" value="N-terminal nucleophile aminohydrolases (Ntn hydrolases)"/>
    <property type="match status" value="1"/>
</dbReference>
<evidence type="ECO:0000313" key="6">
    <source>
        <dbReference type="Proteomes" id="UP000398389"/>
    </source>
</evidence>
<sequence>MDHFQTNWGRPRDDIYGSYDKRIHEASDAAAAANIPTTNTQAPIVTGTSVIAIKFNKGVIIAADNLASYGSLARFTDVERLLPVGRDTVVGVGGDISDYQYLQRVLEQLEINDNYDNDGLELTASNVFHYISNIMYNRRSRMNPLWNAIVVAGVDPVTKEPFLSTVDLRGVTYSAPTLATGFGAYLAVPLLRQLVDDEKDVEKVTEEEARKMIDTCMKVLFYRDARSLDKYSVATITADGVKFDKNVRPENMNWNFAGGIKGYGTQDE</sequence>
<name>A0A5E8BEN9_9ASCO</name>
<dbReference type="InterPro" id="IPR023333">
    <property type="entry name" value="Proteasome_suB-type"/>
</dbReference>
<dbReference type="InterPro" id="IPR016295">
    <property type="entry name" value="Proteasome_beta4"/>
</dbReference>